<dbReference type="InterPro" id="IPR051200">
    <property type="entry name" value="Host-pathogen_enzymatic-act"/>
</dbReference>
<gene>
    <name evidence="1" type="ORF">Q75_04205</name>
</gene>
<organism evidence="1 2">
    <name type="scientific">Bacillus coahuilensis p1.1.43</name>
    <dbReference type="NCBI Taxonomy" id="1150625"/>
    <lineage>
        <taxon>Bacteria</taxon>
        <taxon>Bacillati</taxon>
        <taxon>Bacillota</taxon>
        <taxon>Bacilli</taxon>
        <taxon>Bacillales</taxon>
        <taxon>Bacillaceae</taxon>
        <taxon>Bacillus</taxon>
    </lineage>
</organism>
<dbReference type="PROSITE" id="PS51257">
    <property type="entry name" value="PROKAR_LIPOPROTEIN"/>
    <property type="match status" value="1"/>
</dbReference>
<dbReference type="PANTHER" id="PTHR47197:SF3">
    <property type="entry name" value="DIHYDRO-HEME D1 DEHYDROGENASE"/>
    <property type="match status" value="1"/>
</dbReference>
<evidence type="ECO:0000313" key="1">
    <source>
        <dbReference type="EMBL" id="KUP07713.1"/>
    </source>
</evidence>
<dbReference type="AlphaFoldDB" id="A0A147KAI7"/>
<dbReference type="EMBL" id="LDYG01000020">
    <property type="protein sequence ID" value="KUP07713.1"/>
    <property type="molecule type" value="Genomic_DNA"/>
</dbReference>
<dbReference type="Gene3D" id="2.130.10.10">
    <property type="entry name" value="YVTN repeat-like/Quinoprotein amine dehydrogenase"/>
    <property type="match status" value="1"/>
</dbReference>
<dbReference type="PATRIC" id="fig|1150625.3.peg.878"/>
<dbReference type="PANTHER" id="PTHR47197">
    <property type="entry name" value="PROTEIN NIRF"/>
    <property type="match status" value="1"/>
</dbReference>
<sequence length="314" mass="35280">MYSRILCLLTLFILVGCESHQLVKIDKDVAFVATLNIQEQSITFLDQQGELLAEWSFDTLYTGGLLLNDDELLLYGHQLDEAALFSLSKGEVIHSYPTGIGTAGVAYVEQTNELWFSKSKENKLSIYDKDGKWKNDISVGLYPQSILAYDERVYVVNYKDTKLSVIDIQSKQVKETVVIPKSSTGLLVFNEKLYIGGHGYGLDTQNFLTVLSLTDLSQSKTVNAGTMPVQIAEVQDEYFVVSHGSNELHHYNKEDELLYSMEVGANPFAINKTKEMIVVAGYDSSKVYWIDPESMTVEKESNVGEGPFEMFVRE</sequence>
<reference evidence="1 2" key="1">
    <citation type="journal article" date="2016" name="Front. Microbiol.">
        <title>Microevolution Analysis of Bacillus coahuilensis Unveils Differences in Phosphorus Acquisition Strategies and Their Regulation.</title>
        <authorList>
            <person name="Gomez-Lunar Z."/>
            <person name="Hernandez-Gonzalez I."/>
            <person name="Rodriguez-Torres M.D."/>
            <person name="Souza V."/>
            <person name="Olmedo-Alvarez G."/>
        </authorList>
    </citation>
    <scope>NUCLEOTIDE SEQUENCE [LARGE SCALE GENOMIC DNA]</scope>
    <source>
        <strain evidence="2">p1.1.43</strain>
    </source>
</reference>
<evidence type="ECO:0008006" key="3">
    <source>
        <dbReference type="Google" id="ProtNLM"/>
    </source>
</evidence>
<name>A0A147KAI7_9BACI</name>
<comment type="caution">
    <text evidence="1">The sequence shown here is derived from an EMBL/GenBank/DDBJ whole genome shotgun (WGS) entry which is preliminary data.</text>
</comment>
<dbReference type="Proteomes" id="UP000074108">
    <property type="component" value="Unassembled WGS sequence"/>
</dbReference>
<dbReference type="SUPFAM" id="SSF51004">
    <property type="entry name" value="C-terminal (heme d1) domain of cytochrome cd1-nitrite reductase"/>
    <property type="match status" value="1"/>
</dbReference>
<accession>A0A147KAI7</accession>
<dbReference type="InterPro" id="IPR011048">
    <property type="entry name" value="Haem_d1_sf"/>
</dbReference>
<dbReference type="OrthoDB" id="120019at2"/>
<protein>
    <recommendedName>
        <fullName evidence="3">Lipoprotein</fullName>
    </recommendedName>
</protein>
<dbReference type="InterPro" id="IPR015943">
    <property type="entry name" value="WD40/YVTN_repeat-like_dom_sf"/>
</dbReference>
<dbReference type="RefSeq" id="WP_059350502.1">
    <property type="nucleotide sequence ID" value="NZ_LDYG01000020.1"/>
</dbReference>
<keyword evidence="2" id="KW-1185">Reference proteome</keyword>
<evidence type="ECO:0000313" key="2">
    <source>
        <dbReference type="Proteomes" id="UP000074108"/>
    </source>
</evidence>
<proteinExistence type="predicted"/>
<dbReference type="STRING" id="1150625.Q75_04205"/>